<accession>V8PAZ6</accession>
<dbReference type="Proteomes" id="UP000018936">
    <property type="component" value="Unassembled WGS sequence"/>
</dbReference>
<evidence type="ECO:0000313" key="12">
    <source>
        <dbReference type="EMBL" id="ETE71734.1"/>
    </source>
</evidence>
<evidence type="ECO:0000256" key="6">
    <source>
        <dbReference type="ARBA" id="ARBA00023136"/>
    </source>
</evidence>
<sequence length="269" mass="30065">MYTPPLAVNQSLKDSELVQPYSESTQIDDSSPSPAVSLVLPNIYTVICASGVLANGLVIFVVLGCKQKVVSDIYILNLSTADLLFSLGMPLIILQLLQERGWVFGDFLCWAATTIDLNNQFSSVAIIIMFSISDEPSCLFPRYVAVVYSSTIAQRRTLRYTAVINVGIWIGSLILATPSMLCTRIFWDNKTEICLIDLPGPSSVYWYILYQSLIAFLLPLLVITMLYSLTLQHLFCAMRRVHRKASARSQKVTRMVLTIIAAFFICWTP</sequence>
<evidence type="ECO:0000259" key="11">
    <source>
        <dbReference type="PROSITE" id="PS50262"/>
    </source>
</evidence>
<dbReference type="GO" id="GO:0043005">
    <property type="term" value="C:neuron projection"/>
    <property type="evidence" value="ECO:0007669"/>
    <property type="project" value="TreeGrafter"/>
</dbReference>
<feature type="transmembrane region" description="Helical" evidence="10">
    <location>
        <begin position="252"/>
        <end position="268"/>
    </location>
</feature>
<dbReference type="PROSITE" id="PS50262">
    <property type="entry name" value="G_PROTEIN_RECEP_F1_2"/>
    <property type="match status" value="1"/>
</dbReference>
<dbReference type="GO" id="GO:0007218">
    <property type="term" value="P:neuropeptide signaling pathway"/>
    <property type="evidence" value="ECO:0007669"/>
    <property type="project" value="TreeGrafter"/>
</dbReference>
<dbReference type="SUPFAM" id="SSF81321">
    <property type="entry name" value="Family A G protein-coupled receptor-like"/>
    <property type="match status" value="1"/>
</dbReference>
<dbReference type="GO" id="GO:0042923">
    <property type="term" value="F:neuropeptide binding"/>
    <property type="evidence" value="ECO:0007669"/>
    <property type="project" value="TreeGrafter"/>
</dbReference>
<comment type="caution">
    <text evidence="12">The sequence shown here is derived from an EMBL/GenBank/DDBJ whole genome shotgun (WGS) entry which is preliminary data.</text>
</comment>
<dbReference type="OrthoDB" id="6076970at2759"/>
<dbReference type="GO" id="GO:0004930">
    <property type="term" value="F:G protein-coupled receptor activity"/>
    <property type="evidence" value="ECO:0007669"/>
    <property type="project" value="UniProtKB-KW"/>
</dbReference>
<evidence type="ECO:0000256" key="3">
    <source>
        <dbReference type="ARBA" id="ARBA00022692"/>
    </source>
</evidence>
<keyword evidence="7 12" id="KW-0675">Receptor</keyword>
<dbReference type="EMBL" id="AZIM01000318">
    <property type="protein sequence ID" value="ETE71734.1"/>
    <property type="molecule type" value="Genomic_DNA"/>
</dbReference>
<dbReference type="InterPro" id="IPR008361">
    <property type="entry name" value="MCH_rcpt"/>
</dbReference>
<evidence type="ECO:0000313" key="13">
    <source>
        <dbReference type="Proteomes" id="UP000018936"/>
    </source>
</evidence>
<dbReference type="InterPro" id="IPR000276">
    <property type="entry name" value="GPCR_Rhodpsn"/>
</dbReference>
<keyword evidence="13" id="KW-1185">Reference proteome</keyword>
<keyword evidence="8" id="KW-0325">Glycoprotein</keyword>
<dbReference type="InterPro" id="IPR017452">
    <property type="entry name" value="GPCR_Rhodpsn_7TM"/>
</dbReference>
<keyword evidence="2" id="KW-1003">Cell membrane</keyword>
<name>V8PAZ6_OPHHA</name>
<dbReference type="AlphaFoldDB" id="V8PAZ6"/>
<dbReference type="Pfam" id="PF00001">
    <property type="entry name" value="7tm_1"/>
    <property type="match status" value="1"/>
</dbReference>
<keyword evidence="5" id="KW-0297">G-protein coupled receptor</keyword>
<protein>
    <submittedName>
        <fullName evidence="12">Melanin-concentrating hormone receptor 1</fullName>
    </submittedName>
</protein>
<evidence type="ECO:0000256" key="8">
    <source>
        <dbReference type="ARBA" id="ARBA00023180"/>
    </source>
</evidence>
<reference evidence="12 13" key="1">
    <citation type="journal article" date="2013" name="Proc. Natl. Acad. Sci. U.S.A.">
        <title>The king cobra genome reveals dynamic gene evolution and adaptation in the snake venom system.</title>
        <authorList>
            <person name="Vonk F.J."/>
            <person name="Casewell N.R."/>
            <person name="Henkel C.V."/>
            <person name="Heimberg A.M."/>
            <person name="Jansen H.J."/>
            <person name="McCleary R.J."/>
            <person name="Kerkkamp H.M."/>
            <person name="Vos R.A."/>
            <person name="Guerreiro I."/>
            <person name="Calvete J.J."/>
            <person name="Wuster W."/>
            <person name="Woods A.E."/>
            <person name="Logan J.M."/>
            <person name="Harrison R.A."/>
            <person name="Castoe T.A."/>
            <person name="de Koning A.P."/>
            <person name="Pollock D.D."/>
            <person name="Yandell M."/>
            <person name="Calderon D."/>
            <person name="Renjifo C."/>
            <person name="Currier R.B."/>
            <person name="Salgado D."/>
            <person name="Pla D."/>
            <person name="Sanz L."/>
            <person name="Hyder A.S."/>
            <person name="Ribeiro J.M."/>
            <person name="Arntzen J.W."/>
            <person name="van den Thillart G.E."/>
            <person name="Boetzer M."/>
            <person name="Pirovano W."/>
            <person name="Dirks R.P."/>
            <person name="Spaink H.P."/>
            <person name="Duboule D."/>
            <person name="McGlinn E."/>
            <person name="Kini R.M."/>
            <person name="Richardson M.K."/>
        </authorList>
    </citation>
    <scope>NUCLEOTIDE SEQUENCE</scope>
    <source>
        <tissue evidence="12">Blood</tissue>
    </source>
</reference>
<dbReference type="PRINTS" id="PR01783">
    <property type="entry name" value="MCHRECEPTOR"/>
</dbReference>
<evidence type="ECO:0000256" key="7">
    <source>
        <dbReference type="ARBA" id="ARBA00023170"/>
    </source>
</evidence>
<dbReference type="PANTHER" id="PTHR24229:SF108">
    <property type="entry name" value="MELANIN CONCENTRATING HORMONE RECEPTOR 2B"/>
    <property type="match status" value="1"/>
</dbReference>
<evidence type="ECO:0000256" key="9">
    <source>
        <dbReference type="ARBA" id="ARBA00023224"/>
    </source>
</evidence>
<keyword evidence="6 10" id="KW-0472">Membrane</keyword>
<comment type="subcellular location">
    <subcellularLocation>
        <location evidence="1">Cell membrane</location>
        <topology evidence="1">Multi-pass membrane protein</topology>
    </subcellularLocation>
</comment>
<evidence type="ECO:0000256" key="4">
    <source>
        <dbReference type="ARBA" id="ARBA00022989"/>
    </source>
</evidence>
<dbReference type="PANTHER" id="PTHR24229">
    <property type="entry name" value="NEUROPEPTIDES RECEPTOR"/>
    <property type="match status" value="1"/>
</dbReference>
<evidence type="ECO:0000256" key="5">
    <source>
        <dbReference type="ARBA" id="ARBA00023040"/>
    </source>
</evidence>
<evidence type="ECO:0000256" key="2">
    <source>
        <dbReference type="ARBA" id="ARBA00022475"/>
    </source>
</evidence>
<proteinExistence type="predicted"/>
<evidence type="ECO:0000256" key="1">
    <source>
        <dbReference type="ARBA" id="ARBA00004651"/>
    </source>
</evidence>
<keyword evidence="3 10" id="KW-0812">Transmembrane</keyword>
<dbReference type="GO" id="GO:0005886">
    <property type="term" value="C:plasma membrane"/>
    <property type="evidence" value="ECO:0007669"/>
    <property type="project" value="UniProtKB-SubCell"/>
</dbReference>
<feature type="transmembrane region" description="Helical" evidence="10">
    <location>
        <begin position="43"/>
        <end position="63"/>
    </location>
</feature>
<gene>
    <name evidence="12" type="primary">MCHR1</name>
    <name evidence="12" type="ORF">L345_02427</name>
</gene>
<feature type="transmembrane region" description="Helical" evidence="10">
    <location>
        <begin position="207"/>
        <end position="231"/>
    </location>
</feature>
<feature type="transmembrane region" description="Helical" evidence="10">
    <location>
        <begin position="162"/>
        <end position="187"/>
    </location>
</feature>
<organism evidence="12 13">
    <name type="scientific">Ophiophagus hannah</name>
    <name type="common">King cobra</name>
    <name type="synonym">Naja hannah</name>
    <dbReference type="NCBI Taxonomy" id="8665"/>
    <lineage>
        <taxon>Eukaryota</taxon>
        <taxon>Metazoa</taxon>
        <taxon>Chordata</taxon>
        <taxon>Craniata</taxon>
        <taxon>Vertebrata</taxon>
        <taxon>Euteleostomi</taxon>
        <taxon>Lepidosauria</taxon>
        <taxon>Squamata</taxon>
        <taxon>Bifurcata</taxon>
        <taxon>Unidentata</taxon>
        <taxon>Episquamata</taxon>
        <taxon>Toxicofera</taxon>
        <taxon>Serpentes</taxon>
        <taxon>Colubroidea</taxon>
        <taxon>Elapidae</taxon>
        <taxon>Elapinae</taxon>
        <taxon>Ophiophagus</taxon>
    </lineage>
</organism>
<evidence type="ECO:0000256" key="10">
    <source>
        <dbReference type="SAM" id="Phobius"/>
    </source>
</evidence>
<dbReference type="Gene3D" id="1.20.1070.10">
    <property type="entry name" value="Rhodopsin 7-helix transmembrane proteins"/>
    <property type="match status" value="1"/>
</dbReference>
<dbReference type="PRINTS" id="PR00237">
    <property type="entry name" value="GPCRRHODOPSN"/>
</dbReference>
<keyword evidence="9" id="KW-0807">Transducer</keyword>
<feature type="non-terminal residue" evidence="12">
    <location>
        <position position="1"/>
    </location>
</feature>
<keyword evidence="4 10" id="KW-1133">Transmembrane helix</keyword>
<feature type="domain" description="G-protein coupled receptors family 1 profile" evidence="11">
    <location>
        <begin position="54"/>
        <end position="269"/>
    </location>
</feature>